<evidence type="ECO:0000256" key="1">
    <source>
        <dbReference type="ARBA" id="ARBA00022908"/>
    </source>
</evidence>
<dbReference type="GeneID" id="301360451"/>
<name>A0A481RHA1_HALEZ</name>
<dbReference type="AlphaFoldDB" id="A0A481RHA1"/>
<evidence type="ECO:0000256" key="5">
    <source>
        <dbReference type="SAM" id="MobiDB-lite"/>
    </source>
</evidence>
<evidence type="ECO:0000256" key="3">
    <source>
        <dbReference type="ARBA" id="ARBA00023172"/>
    </source>
</evidence>
<dbReference type="InterPro" id="IPR002104">
    <property type="entry name" value="Integrase_catalytic"/>
</dbReference>
<dbReference type="PROSITE" id="PS51898">
    <property type="entry name" value="TYR_RECOMBINASE"/>
    <property type="match status" value="1"/>
</dbReference>
<dbReference type="InterPro" id="IPR010998">
    <property type="entry name" value="Integrase_recombinase_N"/>
</dbReference>
<dbReference type="PROSITE" id="PS51900">
    <property type="entry name" value="CB"/>
    <property type="match status" value="1"/>
</dbReference>
<feature type="region of interest" description="Disordered" evidence="5">
    <location>
        <begin position="1"/>
        <end position="22"/>
    </location>
</feature>
<protein>
    <recommendedName>
        <fullName evidence="10">Integrase</fullName>
    </recommendedName>
</protein>
<gene>
    <name evidence="8" type="ORF">EO776_11550</name>
</gene>
<evidence type="ECO:0000256" key="2">
    <source>
        <dbReference type="ARBA" id="ARBA00023125"/>
    </source>
</evidence>
<dbReference type="Proteomes" id="UP000293073">
    <property type="component" value="Chromosome"/>
</dbReference>
<reference evidence="9" key="1">
    <citation type="submission" date="2019-01" db="EMBL/GenBank/DDBJ databases">
        <title>Complete genome of Halorubrum ezzemoulense strain FB21.</title>
        <authorList>
            <person name="Feng Y."/>
            <person name="Louyakis A.S."/>
            <person name="Papke R.T."/>
            <person name="Gogarten J.P."/>
        </authorList>
    </citation>
    <scope>NUCLEOTIDE SEQUENCE [LARGE SCALE GENOMIC DNA]</scope>
    <source>
        <strain evidence="9">Fb21</strain>
    </source>
</reference>
<evidence type="ECO:0000313" key="8">
    <source>
        <dbReference type="EMBL" id="QAY20601.1"/>
    </source>
</evidence>
<sequence>MSLPTTDVDHVDGGDIDLDDAPPSAVADPDVWSNRRLFGAYLSHFRQDDNISRHTYQHRRTDIRRFHAWLEGRDEHLSDVTKKRLKRYFKSMNEAGYASTTIKTAYDNISQLFNELQNSFGIDINEINGHGGDPRQLSKRDINTGDGGSRKHEKYVTREEKDRMLENVPEPVVRNKLVIQLLWETGWRRGTLANVKVSNIDRDQQLIETKRVKTQGDKEEWLTRPYSDAVAETLSLYLDLGYRDGNLSSDESDALLLTYRDEMSGDDINTVVKRAAEEAGVQETLDTDVNGQTLHAVTAHSLRHSHAHHLIDQGVPMPKVKESLDHSDISITQTYTEQSEAEIIRTLEDDGTATRDEPL</sequence>
<evidence type="ECO:0000256" key="4">
    <source>
        <dbReference type="PROSITE-ProRule" id="PRU01248"/>
    </source>
</evidence>
<dbReference type="InterPro" id="IPR044068">
    <property type="entry name" value="CB"/>
</dbReference>
<feature type="domain" description="Tyr recombinase" evidence="6">
    <location>
        <begin position="151"/>
        <end position="348"/>
    </location>
</feature>
<accession>A0A481RHA1</accession>
<dbReference type="RefSeq" id="WP_129452413.1">
    <property type="nucleotide sequence ID" value="NZ_CP034940.1"/>
</dbReference>
<dbReference type="KEGG" id="hezz:EO776_11550"/>
<dbReference type="InterPro" id="IPR050090">
    <property type="entry name" value="Tyrosine_recombinase_XerCD"/>
</dbReference>
<keyword evidence="3" id="KW-0233">DNA recombination</keyword>
<evidence type="ECO:0008006" key="10">
    <source>
        <dbReference type="Google" id="ProtNLM"/>
    </source>
</evidence>
<dbReference type="GO" id="GO:0003677">
    <property type="term" value="F:DNA binding"/>
    <property type="evidence" value="ECO:0007669"/>
    <property type="project" value="UniProtKB-UniRule"/>
</dbReference>
<dbReference type="Gene3D" id="1.10.443.10">
    <property type="entry name" value="Intergrase catalytic core"/>
    <property type="match status" value="1"/>
</dbReference>
<evidence type="ECO:0000259" key="7">
    <source>
        <dbReference type="PROSITE" id="PS51900"/>
    </source>
</evidence>
<dbReference type="Pfam" id="PF02899">
    <property type="entry name" value="Phage_int_SAM_1"/>
    <property type="match status" value="1"/>
</dbReference>
<dbReference type="PANTHER" id="PTHR30349">
    <property type="entry name" value="PHAGE INTEGRASE-RELATED"/>
    <property type="match status" value="1"/>
</dbReference>
<dbReference type="GO" id="GO:0006310">
    <property type="term" value="P:DNA recombination"/>
    <property type="evidence" value="ECO:0007669"/>
    <property type="project" value="UniProtKB-KW"/>
</dbReference>
<evidence type="ECO:0000259" key="6">
    <source>
        <dbReference type="PROSITE" id="PS51898"/>
    </source>
</evidence>
<dbReference type="GO" id="GO:0015074">
    <property type="term" value="P:DNA integration"/>
    <property type="evidence" value="ECO:0007669"/>
    <property type="project" value="UniProtKB-KW"/>
</dbReference>
<dbReference type="PANTHER" id="PTHR30349:SF41">
    <property type="entry name" value="INTEGRASE_RECOMBINASE PROTEIN MJ0367-RELATED"/>
    <property type="match status" value="1"/>
</dbReference>
<feature type="region of interest" description="Disordered" evidence="5">
    <location>
        <begin position="127"/>
        <end position="153"/>
    </location>
</feature>
<dbReference type="InterPro" id="IPR013762">
    <property type="entry name" value="Integrase-like_cat_sf"/>
</dbReference>
<feature type="compositionally biased region" description="Basic and acidic residues" evidence="5">
    <location>
        <begin position="132"/>
        <end position="153"/>
    </location>
</feature>
<dbReference type="Pfam" id="PF00589">
    <property type="entry name" value="Phage_integrase"/>
    <property type="match status" value="1"/>
</dbReference>
<proteinExistence type="predicted"/>
<organism evidence="8 9">
    <name type="scientific">Halorubrum ezzemoulense</name>
    <name type="common">Halorubrum chaoviator</name>
    <dbReference type="NCBI Taxonomy" id="337243"/>
    <lineage>
        <taxon>Archaea</taxon>
        <taxon>Methanobacteriati</taxon>
        <taxon>Methanobacteriota</taxon>
        <taxon>Stenosarchaea group</taxon>
        <taxon>Halobacteria</taxon>
        <taxon>Halobacteriales</taxon>
        <taxon>Haloferacaceae</taxon>
        <taxon>Halorubrum</taxon>
    </lineage>
</organism>
<dbReference type="SUPFAM" id="SSF56349">
    <property type="entry name" value="DNA breaking-rejoining enzymes"/>
    <property type="match status" value="1"/>
</dbReference>
<feature type="domain" description="Core-binding (CB)" evidence="7">
    <location>
        <begin position="32"/>
        <end position="117"/>
    </location>
</feature>
<dbReference type="InterPro" id="IPR004107">
    <property type="entry name" value="Integrase_SAM-like_N"/>
</dbReference>
<dbReference type="EMBL" id="CP034940">
    <property type="protein sequence ID" value="QAY20601.1"/>
    <property type="molecule type" value="Genomic_DNA"/>
</dbReference>
<evidence type="ECO:0000313" key="9">
    <source>
        <dbReference type="Proteomes" id="UP000293073"/>
    </source>
</evidence>
<dbReference type="Gene3D" id="1.10.150.130">
    <property type="match status" value="1"/>
</dbReference>
<keyword evidence="2 4" id="KW-0238">DNA-binding</keyword>
<dbReference type="InterPro" id="IPR011010">
    <property type="entry name" value="DNA_brk_join_enz"/>
</dbReference>
<keyword evidence="1" id="KW-0229">DNA integration</keyword>